<dbReference type="InterPro" id="IPR016181">
    <property type="entry name" value="Acyl_CoA_acyltransferase"/>
</dbReference>
<dbReference type="PROSITE" id="PS51186">
    <property type="entry name" value="GNAT"/>
    <property type="match status" value="1"/>
</dbReference>
<dbReference type="InterPro" id="IPR052523">
    <property type="entry name" value="Trichothecene_AcTrans"/>
</dbReference>
<dbReference type="Gene3D" id="3.40.630.30">
    <property type="match status" value="1"/>
</dbReference>
<feature type="domain" description="N-acetyltransferase" evidence="1">
    <location>
        <begin position="64"/>
        <end position="194"/>
    </location>
</feature>
<accession>A0ABX9XVE6</accession>
<proteinExistence type="predicted"/>
<dbReference type="PANTHER" id="PTHR42791">
    <property type="entry name" value="GNAT FAMILY ACETYLTRANSFERASE"/>
    <property type="match status" value="1"/>
</dbReference>
<name>A0ABX9XVE6_MICCH</name>
<sequence length="194" mass="21325">MLHAVTGPEITVATPEDRGSVVTSLVAAFTKDPVLRHLFPDQATYARYAAVFFGHLFDKRVHKETIWTIGHGASVAIWEPPASGSAPPDDDLAAQLPADVLHRVRAYDEAVHAALPSAPFWYLGVLGTHPDHAGRRWGHAVMRMGLDRAAADGLPAILETSNPDNVEVYRRAGWEVVHAFAEPLPTWVMRNRRT</sequence>
<evidence type="ECO:0000259" key="1">
    <source>
        <dbReference type="PROSITE" id="PS51186"/>
    </source>
</evidence>
<gene>
    <name evidence="2" type="ORF">DLJ60_29075</name>
</gene>
<protein>
    <submittedName>
        <fullName evidence="2">GNAT family N-acetyltransferase</fullName>
    </submittedName>
</protein>
<keyword evidence="3" id="KW-1185">Reference proteome</keyword>
<comment type="caution">
    <text evidence="2">The sequence shown here is derived from an EMBL/GenBank/DDBJ whole genome shotgun (WGS) entry which is preliminary data.</text>
</comment>
<dbReference type="Proteomes" id="UP000274694">
    <property type="component" value="Unassembled WGS sequence"/>
</dbReference>
<organism evidence="2 3">
    <name type="scientific">Micromonospora chalcea</name>
    <dbReference type="NCBI Taxonomy" id="1874"/>
    <lineage>
        <taxon>Bacteria</taxon>
        <taxon>Bacillati</taxon>
        <taxon>Actinomycetota</taxon>
        <taxon>Actinomycetes</taxon>
        <taxon>Micromonosporales</taxon>
        <taxon>Micromonosporaceae</taxon>
        <taxon>Micromonospora</taxon>
    </lineage>
</organism>
<dbReference type="Pfam" id="PF00583">
    <property type="entry name" value="Acetyltransf_1"/>
    <property type="match status" value="1"/>
</dbReference>
<reference evidence="2 3" key="1">
    <citation type="submission" date="2018-05" db="EMBL/GenBank/DDBJ databases">
        <title>Micromonospora from Atacama Desert.</title>
        <authorList>
            <person name="Carro L."/>
            <person name="Goodfellow M."/>
            <person name="Klenk H.-P."/>
        </authorList>
    </citation>
    <scope>NUCLEOTIDE SEQUENCE [LARGE SCALE GENOMIC DNA]</scope>
    <source>
        <strain evidence="2 3">LB41</strain>
    </source>
</reference>
<dbReference type="SUPFAM" id="SSF55729">
    <property type="entry name" value="Acyl-CoA N-acyltransferases (Nat)"/>
    <property type="match status" value="1"/>
</dbReference>
<dbReference type="EMBL" id="QGTA01000297">
    <property type="protein sequence ID" value="RQW86111.1"/>
    <property type="molecule type" value="Genomic_DNA"/>
</dbReference>
<dbReference type="InterPro" id="IPR000182">
    <property type="entry name" value="GNAT_dom"/>
</dbReference>
<evidence type="ECO:0000313" key="2">
    <source>
        <dbReference type="EMBL" id="RQW86111.1"/>
    </source>
</evidence>
<dbReference type="CDD" id="cd04301">
    <property type="entry name" value="NAT_SF"/>
    <property type="match status" value="1"/>
</dbReference>
<evidence type="ECO:0000313" key="3">
    <source>
        <dbReference type="Proteomes" id="UP000274694"/>
    </source>
</evidence>
<dbReference type="RefSeq" id="WP_069088144.1">
    <property type="nucleotide sequence ID" value="NZ_JBEOTE010000002.1"/>
</dbReference>
<dbReference type="PANTHER" id="PTHR42791:SF1">
    <property type="entry name" value="N-ACETYLTRANSFERASE DOMAIN-CONTAINING PROTEIN"/>
    <property type="match status" value="1"/>
</dbReference>